<dbReference type="Pfam" id="PF21989">
    <property type="entry name" value="RA_2"/>
    <property type="match status" value="1"/>
</dbReference>
<dbReference type="Gene3D" id="2.30.29.30">
    <property type="entry name" value="Pleckstrin-homology domain (PH domain)/Phosphotyrosine-binding domain (PTB)"/>
    <property type="match status" value="1"/>
</dbReference>
<feature type="compositionally biased region" description="Pro residues" evidence="1">
    <location>
        <begin position="583"/>
        <end position="592"/>
    </location>
</feature>
<feature type="region of interest" description="Disordered" evidence="1">
    <location>
        <begin position="195"/>
        <end position="221"/>
    </location>
</feature>
<dbReference type="InterPro" id="IPR001849">
    <property type="entry name" value="PH_domain"/>
</dbReference>
<organism evidence="3 4">
    <name type="scientific">Circinella minor</name>
    <dbReference type="NCBI Taxonomy" id="1195481"/>
    <lineage>
        <taxon>Eukaryota</taxon>
        <taxon>Fungi</taxon>
        <taxon>Fungi incertae sedis</taxon>
        <taxon>Mucoromycota</taxon>
        <taxon>Mucoromycotina</taxon>
        <taxon>Mucoromycetes</taxon>
        <taxon>Mucorales</taxon>
        <taxon>Lichtheimiaceae</taxon>
        <taxon>Circinella</taxon>
    </lineage>
</organism>
<dbReference type="Gene3D" id="3.10.20.90">
    <property type="entry name" value="Phosphatidylinositol 3-kinase Catalytic Subunit, Chain A, domain 1"/>
    <property type="match status" value="1"/>
</dbReference>
<keyword evidence="4" id="KW-1185">Reference proteome</keyword>
<feature type="compositionally biased region" description="Basic and acidic residues" evidence="1">
    <location>
        <begin position="649"/>
        <end position="660"/>
    </location>
</feature>
<dbReference type="SUPFAM" id="SSF50729">
    <property type="entry name" value="PH domain-like"/>
    <property type="match status" value="1"/>
</dbReference>
<gene>
    <name evidence="3" type="ORF">INT45_006910</name>
</gene>
<proteinExistence type="predicted"/>
<feature type="region of interest" description="Disordered" evidence="1">
    <location>
        <begin position="569"/>
        <end position="595"/>
    </location>
</feature>
<feature type="compositionally biased region" description="Low complexity" evidence="1">
    <location>
        <begin position="160"/>
        <end position="169"/>
    </location>
</feature>
<dbReference type="EMBL" id="JAEPRB010000084">
    <property type="protein sequence ID" value="KAG2222388.1"/>
    <property type="molecule type" value="Genomic_DNA"/>
</dbReference>
<comment type="caution">
    <text evidence="3">The sequence shown here is derived from an EMBL/GenBank/DDBJ whole genome shotgun (WGS) entry which is preliminary data.</text>
</comment>
<dbReference type="SMART" id="SM00233">
    <property type="entry name" value="PH"/>
    <property type="match status" value="1"/>
</dbReference>
<feature type="compositionally biased region" description="Low complexity" evidence="1">
    <location>
        <begin position="196"/>
        <end position="209"/>
    </location>
</feature>
<feature type="compositionally biased region" description="Polar residues" evidence="1">
    <location>
        <begin position="96"/>
        <end position="141"/>
    </location>
</feature>
<feature type="domain" description="PH" evidence="2">
    <location>
        <begin position="347"/>
        <end position="454"/>
    </location>
</feature>
<feature type="region of interest" description="Disordered" evidence="1">
    <location>
        <begin position="472"/>
        <end position="557"/>
    </location>
</feature>
<dbReference type="OrthoDB" id="43122at2759"/>
<protein>
    <recommendedName>
        <fullName evidence="2">PH domain-containing protein</fullName>
    </recommendedName>
</protein>
<feature type="compositionally biased region" description="Low complexity" evidence="1">
    <location>
        <begin position="626"/>
        <end position="647"/>
    </location>
</feature>
<accession>A0A8H7S6I4</accession>
<evidence type="ECO:0000313" key="4">
    <source>
        <dbReference type="Proteomes" id="UP000646827"/>
    </source>
</evidence>
<dbReference type="PANTHER" id="PTHR38700">
    <property type="entry name" value="YALI0E22418P"/>
    <property type="match status" value="1"/>
</dbReference>
<dbReference type="PROSITE" id="PS50003">
    <property type="entry name" value="PH_DOMAIN"/>
    <property type="match status" value="1"/>
</dbReference>
<feature type="compositionally biased region" description="Polar residues" evidence="1">
    <location>
        <begin position="735"/>
        <end position="747"/>
    </location>
</feature>
<dbReference type="AlphaFoldDB" id="A0A8H7S6I4"/>
<dbReference type="InterPro" id="IPR029071">
    <property type="entry name" value="Ubiquitin-like_domsf"/>
</dbReference>
<feature type="compositionally biased region" description="Basic and acidic residues" evidence="1">
    <location>
        <begin position="716"/>
        <end position="728"/>
    </location>
</feature>
<dbReference type="SUPFAM" id="SSF54236">
    <property type="entry name" value="Ubiquitin-like"/>
    <property type="match status" value="1"/>
</dbReference>
<evidence type="ECO:0000256" key="1">
    <source>
        <dbReference type="SAM" id="MobiDB-lite"/>
    </source>
</evidence>
<reference evidence="3 4" key="1">
    <citation type="submission" date="2020-12" db="EMBL/GenBank/DDBJ databases">
        <title>Metabolic potential, ecology and presence of endohyphal bacteria is reflected in genomic diversity of Mucoromycotina.</title>
        <authorList>
            <person name="Muszewska A."/>
            <person name="Okrasinska A."/>
            <person name="Steczkiewicz K."/>
            <person name="Drgas O."/>
            <person name="Orlowska M."/>
            <person name="Perlinska-Lenart U."/>
            <person name="Aleksandrzak-Piekarczyk T."/>
            <person name="Szatraj K."/>
            <person name="Zielenkiewicz U."/>
            <person name="Pilsyk S."/>
            <person name="Malc E."/>
            <person name="Mieczkowski P."/>
            <person name="Kruszewska J.S."/>
            <person name="Biernat P."/>
            <person name="Pawlowska J."/>
        </authorList>
    </citation>
    <scope>NUCLEOTIDE SEQUENCE [LARGE SCALE GENOMIC DNA]</scope>
    <source>
        <strain evidence="3 4">CBS 142.35</strain>
    </source>
</reference>
<feature type="compositionally biased region" description="Polar residues" evidence="1">
    <location>
        <begin position="210"/>
        <end position="221"/>
    </location>
</feature>
<feature type="compositionally biased region" description="Low complexity" evidence="1">
    <location>
        <begin position="475"/>
        <end position="491"/>
    </location>
</feature>
<dbReference type="PANTHER" id="PTHR38700:SF1">
    <property type="entry name" value="PH DOMAIN-CONTAINING PROTEIN"/>
    <property type="match status" value="1"/>
</dbReference>
<feature type="compositionally biased region" description="Polar residues" evidence="1">
    <location>
        <begin position="569"/>
        <end position="578"/>
    </location>
</feature>
<evidence type="ECO:0000313" key="3">
    <source>
        <dbReference type="EMBL" id="KAG2222388.1"/>
    </source>
</evidence>
<sequence>MSSSNLDDALRDLEKQVIDFSLAVEDETNNDHVNTTLSTNNSTTATIINNNNLDTLTMQRHISMDRQPTPNSFIGTSDEDDDDNVCVAELRHRAKQQQQYHTTSRSNTVKGTRSRNVPTTASTVSNLKRSVSSGGTGNKQFKISEPVPPLPPNLISLKDQQQQQQQQQQEPRNDDDHDLKAAVQTAWAVLEAGGDNVVNNNNNNNNNNNPSNPTSKTMDNNHLPQTSINKVTAGVANTNLGAPMKTLTLRIYINDGTKHKTVQLTNLLTSAMVVQYFKKKGLLLDSSEDWTLFEVDYSHDIERPLRDWEIVMDTTSTWEHNTKSYLVVKKYKYRDSLMADSVLQKLYPPNYGWLTIEFKKGRWQRRFLYIMDNTIHHAKDNKGTGSLPLCHLSSFDVYTMLHHVRGSPTEFVFALRAQDKPHIFERPEDFMYLLAADDYDALRQWVLSIRSAKNMYHYQLYPHRVINPLGPIDAPSSTTTDVPPSSSRTSPNGDDVPLVTRNNTLRRYKSTKELRSTSSFSPNEEAIKNNGGLSRHGSRRGTGGGRGTDGPLINPFDRESFAKGSLLANSSENESAETTPRHSPIPPPPPSLPVAEELQQQPQTLIQIEDRVQFSKGSLLDKSVHGSNGNMNNNGSTTMGTSGLSRSKSTRESSSHHHNNEVVAVGNGEGSTRRQMSVRRKPTTSRSNRRPEVPAMPTTPSVPSSGPLLQQDEDPEQAHTRRLMERQIKPLVNFKSPSSGFNPSRRY</sequence>
<evidence type="ECO:0000259" key="2">
    <source>
        <dbReference type="PROSITE" id="PS50003"/>
    </source>
</evidence>
<name>A0A8H7S6I4_9FUNG</name>
<dbReference type="Proteomes" id="UP000646827">
    <property type="component" value="Unassembled WGS sequence"/>
</dbReference>
<dbReference type="InterPro" id="IPR011993">
    <property type="entry name" value="PH-like_dom_sf"/>
</dbReference>
<feature type="region of interest" description="Disordered" evidence="1">
    <location>
        <begin position="620"/>
        <end position="747"/>
    </location>
</feature>
<feature type="region of interest" description="Disordered" evidence="1">
    <location>
        <begin position="93"/>
        <end position="177"/>
    </location>
</feature>
<feature type="compositionally biased region" description="Polar residues" evidence="1">
    <location>
        <begin position="698"/>
        <end position="708"/>
    </location>
</feature>